<sequence>MGRAYSRPMKRRPAFARGSTQFVGVTKGSRARMSRSARARDARFASANCRLATNRAIGERWKNVNDAVHRAPDSPAMPREPE</sequence>
<evidence type="ECO:0000313" key="1">
    <source>
        <dbReference type="EMBL" id="MDW9256344.1"/>
    </source>
</evidence>
<gene>
    <name evidence="1" type="ORF">C7S16_3653</name>
</gene>
<accession>A0AAW9D492</accession>
<dbReference type="KEGG" id="btha:DR62_06070"/>
<reference evidence="1" key="1">
    <citation type="submission" date="2018-08" db="EMBL/GenBank/DDBJ databases">
        <title>Identification of Burkholderia cepacia strains that express a Burkholderia pseudomallei-like capsular polysaccharide.</title>
        <authorList>
            <person name="Burtnick M.N."/>
            <person name="Vongsouvath M."/>
            <person name="Newton P."/>
            <person name="Wuthiekanun V."/>
            <person name="Limmathurotsakul D."/>
            <person name="Brett P.J."/>
            <person name="Chantratita N."/>
            <person name="Dance D.A."/>
        </authorList>
    </citation>
    <scope>NUCLEOTIDE SEQUENCE</scope>
    <source>
        <strain evidence="1">SBXCC001</strain>
    </source>
</reference>
<comment type="caution">
    <text evidence="1">The sequence shown here is derived from an EMBL/GenBank/DDBJ whole genome shotgun (WGS) entry which is preliminary data.</text>
</comment>
<dbReference type="AlphaFoldDB" id="A0AAW9D492"/>
<dbReference type="Proteomes" id="UP001272137">
    <property type="component" value="Unassembled WGS sequence"/>
</dbReference>
<dbReference type="EMBL" id="QXCT01000002">
    <property type="protein sequence ID" value="MDW9256344.1"/>
    <property type="molecule type" value="Genomic_DNA"/>
</dbReference>
<protein>
    <submittedName>
        <fullName evidence="1">Uncharacterized protein</fullName>
    </submittedName>
</protein>
<organism evidence="1 2">
    <name type="scientific">Burkholderia thailandensis</name>
    <dbReference type="NCBI Taxonomy" id="57975"/>
    <lineage>
        <taxon>Bacteria</taxon>
        <taxon>Pseudomonadati</taxon>
        <taxon>Pseudomonadota</taxon>
        <taxon>Betaproteobacteria</taxon>
        <taxon>Burkholderiales</taxon>
        <taxon>Burkholderiaceae</taxon>
        <taxon>Burkholderia</taxon>
        <taxon>pseudomallei group</taxon>
    </lineage>
</organism>
<name>A0AAW9D492_BURTH</name>
<evidence type="ECO:0000313" key="2">
    <source>
        <dbReference type="Proteomes" id="UP001272137"/>
    </source>
</evidence>
<proteinExistence type="predicted"/>